<keyword evidence="6" id="KW-1185">Reference proteome</keyword>
<dbReference type="Gene3D" id="4.10.240.10">
    <property type="entry name" value="Zn(2)-C6 fungal-type DNA-binding domain"/>
    <property type="match status" value="1"/>
</dbReference>
<evidence type="ECO:0000313" key="5">
    <source>
        <dbReference type="EMBL" id="KAF2653941.1"/>
    </source>
</evidence>
<dbReference type="AlphaFoldDB" id="A0A6A6T447"/>
<dbReference type="PROSITE" id="PS00463">
    <property type="entry name" value="ZN2_CY6_FUNGAL_1"/>
    <property type="match status" value="1"/>
</dbReference>
<accession>A0A6A6T447</accession>
<dbReference type="Pfam" id="PF04082">
    <property type="entry name" value="Fungal_trans"/>
    <property type="match status" value="1"/>
</dbReference>
<feature type="region of interest" description="Disordered" evidence="3">
    <location>
        <begin position="1"/>
        <end position="39"/>
    </location>
</feature>
<feature type="domain" description="Zn(2)-C6 fungal-type" evidence="4">
    <location>
        <begin position="41"/>
        <end position="71"/>
    </location>
</feature>
<dbReference type="InterPro" id="IPR001138">
    <property type="entry name" value="Zn2Cys6_DnaBD"/>
</dbReference>
<dbReference type="EMBL" id="MU004372">
    <property type="protein sequence ID" value="KAF2653941.1"/>
    <property type="molecule type" value="Genomic_DNA"/>
</dbReference>
<dbReference type="GO" id="GO:0008270">
    <property type="term" value="F:zinc ion binding"/>
    <property type="evidence" value="ECO:0007669"/>
    <property type="project" value="InterPro"/>
</dbReference>
<sequence length="824" mass="92796">MSFIHSEPQDPGPSKVPIPRIEKPRLTPNKTGRSGKRAERACLSCRSRKVRCDGTQPECGNCRSSLLRCTYTSGRRDRLKIATEHNEALISLLRDVQESAGTEEKKRIKQLLSGVTDDVADAAASLTKCPDKVKSSETEGGNAFVSAEVVSMAITSLMDEDLNRNANANTTSKTFESRWSRGMNIEAEQTGSPWNKDDENFGPPEDSSGAATQRTRARSIRRDKFVGPDREATSSSFYLDEEITNLEFYVDQDELPPFNVAEKLLNCYLSQVQNSFPILVKKSFVQNFYRYYASVGRNRPETLAPKWKATLNLMFAISSAYSHLTDAEWCGERDHVIYHQRACDLTLKDPWWSANPDFSQLQVTGLLALYYLTIGHVNRAWTLAGVSLRFGYALGLHTRNEDRFTSLIKKEVLARMWWGLYSLESTVSVITGRPSVGQESHCSVPLSLPIAADEINDAIIVSRFGIHSGNLHFDERRPTQHEPTNCGSYLKHAVKAGMIISRIFAGIYSPSQQPWLVVQESIHRLSTELEQWLTSLPYGLAFTRPPEDDSHVKERMALQLYYYSARMLLSRPCLCRLDRRVGNQTRSSNEFSTRTAEVCVATAKAVAGLLPEYSDRDLIKIYKCGPWWSMVHYITQALAVLLLEVSFHEAYLPRDSHDIIPALKKLLRWLRAMRNNNAMAIRAYDVSFRLLQRVATHVDLDISDLLREHTDIETPTSPALSRPRQAGAAARSQPNPQTHDPQHSWQFANTQPFDSLNFQDPMDPSTNYNIEGLEFQEPSPSTIPRTFQDDFAAVAAPFNSMVPNVFVTPYDELFSLSNVGGADS</sequence>
<dbReference type="InterPro" id="IPR053230">
    <property type="entry name" value="Trans_reg_galc"/>
</dbReference>
<evidence type="ECO:0000256" key="3">
    <source>
        <dbReference type="SAM" id="MobiDB-lite"/>
    </source>
</evidence>
<keyword evidence="2" id="KW-0539">Nucleus</keyword>
<dbReference type="Proteomes" id="UP000799324">
    <property type="component" value="Unassembled WGS sequence"/>
</dbReference>
<dbReference type="Pfam" id="PF00172">
    <property type="entry name" value="Zn_clus"/>
    <property type="match status" value="1"/>
</dbReference>
<evidence type="ECO:0000256" key="2">
    <source>
        <dbReference type="ARBA" id="ARBA00023242"/>
    </source>
</evidence>
<gene>
    <name evidence="5" type="ORF">K491DRAFT_495193</name>
</gene>
<dbReference type="PROSITE" id="PS50048">
    <property type="entry name" value="ZN2_CY6_FUNGAL_2"/>
    <property type="match status" value="1"/>
</dbReference>
<name>A0A6A6T447_9PLEO</name>
<proteinExistence type="predicted"/>
<dbReference type="PANTHER" id="PTHR47654">
    <property type="entry name" value="ZN(II)2CYS6 TRANSCRIPTION FACTOR (EUROFUNG)-RELATED"/>
    <property type="match status" value="1"/>
</dbReference>
<reference evidence="5" key="1">
    <citation type="journal article" date="2020" name="Stud. Mycol.">
        <title>101 Dothideomycetes genomes: a test case for predicting lifestyles and emergence of pathogens.</title>
        <authorList>
            <person name="Haridas S."/>
            <person name="Albert R."/>
            <person name="Binder M."/>
            <person name="Bloem J."/>
            <person name="Labutti K."/>
            <person name="Salamov A."/>
            <person name="Andreopoulos B."/>
            <person name="Baker S."/>
            <person name="Barry K."/>
            <person name="Bills G."/>
            <person name="Bluhm B."/>
            <person name="Cannon C."/>
            <person name="Castanera R."/>
            <person name="Culley D."/>
            <person name="Daum C."/>
            <person name="Ezra D."/>
            <person name="Gonzalez J."/>
            <person name="Henrissat B."/>
            <person name="Kuo A."/>
            <person name="Liang C."/>
            <person name="Lipzen A."/>
            <person name="Lutzoni F."/>
            <person name="Magnuson J."/>
            <person name="Mondo S."/>
            <person name="Nolan M."/>
            <person name="Ohm R."/>
            <person name="Pangilinan J."/>
            <person name="Park H.-J."/>
            <person name="Ramirez L."/>
            <person name="Alfaro M."/>
            <person name="Sun H."/>
            <person name="Tritt A."/>
            <person name="Yoshinaga Y."/>
            <person name="Zwiers L.-H."/>
            <person name="Turgeon B."/>
            <person name="Goodwin S."/>
            <person name="Spatafora J."/>
            <person name="Crous P."/>
            <person name="Grigoriev I."/>
        </authorList>
    </citation>
    <scope>NUCLEOTIDE SEQUENCE</scope>
    <source>
        <strain evidence="5">CBS 122681</strain>
    </source>
</reference>
<dbReference type="GO" id="GO:0006351">
    <property type="term" value="P:DNA-templated transcription"/>
    <property type="evidence" value="ECO:0007669"/>
    <property type="project" value="InterPro"/>
</dbReference>
<organism evidence="5 6">
    <name type="scientific">Lophiostoma macrostomum CBS 122681</name>
    <dbReference type="NCBI Taxonomy" id="1314788"/>
    <lineage>
        <taxon>Eukaryota</taxon>
        <taxon>Fungi</taxon>
        <taxon>Dikarya</taxon>
        <taxon>Ascomycota</taxon>
        <taxon>Pezizomycotina</taxon>
        <taxon>Dothideomycetes</taxon>
        <taxon>Pleosporomycetidae</taxon>
        <taxon>Pleosporales</taxon>
        <taxon>Lophiostomataceae</taxon>
        <taxon>Lophiostoma</taxon>
    </lineage>
</organism>
<keyword evidence="1" id="KW-0479">Metal-binding</keyword>
<dbReference type="CDD" id="cd12148">
    <property type="entry name" value="fungal_TF_MHR"/>
    <property type="match status" value="1"/>
</dbReference>
<dbReference type="GO" id="GO:0000981">
    <property type="term" value="F:DNA-binding transcription factor activity, RNA polymerase II-specific"/>
    <property type="evidence" value="ECO:0007669"/>
    <property type="project" value="InterPro"/>
</dbReference>
<dbReference type="CDD" id="cd00067">
    <property type="entry name" value="GAL4"/>
    <property type="match status" value="1"/>
</dbReference>
<feature type="compositionally biased region" description="Polar residues" evidence="3">
    <location>
        <begin position="732"/>
        <end position="746"/>
    </location>
</feature>
<dbReference type="SMART" id="SM00066">
    <property type="entry name" value="GAL4"/>
    <property type="match status" value="1"/>
</dbReference>
<evidence type="ECO:0000256" key="1">
    <source>
        <dbReference type="ARBA" id="ARBA00022723"/>
    </source>
</evidence>
<feature type="region of interest" description="Disordered" evidence="3">
    <location>
        <begin position="713"/>
        <end position="746"/>
    </location>
</feature>
<dbReference type="SUPFAM" id="SSF57701">
    <property type="entry name" value="Zn2/Cys6 DNA-binding domain"/>
    <property type="match status" value="1"/>
</dbReference>
<dbReference type="GO" id="GO:0003677">
    <property type="term" value="F:DNA binding"/>
    <property type="evidence" value="ECO:0007669"/>
    <property type="project" value="InterPro"/>
</dbReference>
<dbReference type="OrthoDB" id="5296287at2759"/>
<feature type="region of interest" description="Disordered" evidence="3">
    <location>
        <begin position="168"/>
        <end position="219"/>
    </location>
</feature>
<protein>
    <recommendedName>
        <fullName evidence="4">Zn(2)-C6 fungal-type domain-containing protein</fullName>
    </recommendedName>
</protein>
<evidence type="ECO:0000259" key="4">
    <source>
        <dbReference type="PROSITE" id="PS50048"/>
    </source>
</evidence>
<dbReference type="InterPro" id="IPR007219">
    <property type="entry name" value="XnlR_reg_dom"/>
</dbReference>
<dbReference type="SMART" id="SM00906">
    <property type="entry name" value="Fungal_trans"/>
    <property type="match status" value="1"/>
</dbReference>
<dbReference type="PANTHER" id="PTHR47654:SF5">
    <property type="entry name" value="TRANSCRIPTION FACTOR DOMAIN-CONTAINING PROTEIN"/>
    <property type="match status" value="1"/>
</dbReference>
<evidence type="ECO:0000313" key="6">
    <source>
        <dbReference type="Proteomes" id="UP000799324"/>
    </source>
</evidence>
<dbReference type="InterPro" id="IPR036864">
    <property type="entry name" value="Zn2-C6_fun-type_DNA-bd_sf"/>
</dbReference>